<gene>
    <name evidence="2" type="ORF">DDR33_11955</name>
</gene>
<organism evidence="2 3">
    <name type="scientific">Pararcticibacter amylolyticus</name>
    <dbReference type="NCBI Taxonomy" id="2173175"/>
    <lineage>
        <taxon>Bacteria</taxon>
        <taxon>Pseudomonadati</taxon>
        <taxon>Bacteroidota</taxon>
        <taxon>Sphingobacteriia</taxon>
        <taxon>Sphingobacteriales</taxon>
        <taxon>Sphingobacteriaceae</taxon>
        <taxon>Pararcticibacter</taxon>
    </lineage>
</organism>
<comment type="caution">
    <text evidence="2">The sequence shown here is derived from an EMBL/GenBank/DDBJ whole genome shotgun (WGS) entry which is preliminary data.</text>
</comment>
<feature type="signal peptide" evidence="1">
    <location>
        <begin position="1"/>
        <end position="18"/>
    </location>
</feature>
<dbReference type="RefSeq" id="WP_109416028.1">
    <property type="nucleotide sequence ID" value="NZ_QEAS01000009.1"/>
</dbReference>
<name>A0A2U2PFZ6_9SPHI</name>
<keyword evidence="3" id="KW-1185">Reference proteome</keyword>
<feature type="chain" id="PRO_5015755663" description="DUF4843 domain-containing protein" evidence="1">
    <location>
        <begin position="19"/>
        <end position="257"/>
    </location>
</feature>
<dbReference type="OrthoDB" id="662785at2"/>
<sequence>MKTATVFFALITSLLALSSCKKDGEIQDTRNVLAVSFSILNVGNTPLEAMIDTFRVEIPTGRFDITRAFPLQSMQRSMRLSITEKETGKPVMEKELKKEDGRADISFFYMNGEIGKVPQVPPVEQGKIKIIYMFRPVKTNYSEPVDIALGKFHLTPKVFEEITRIKNVKANEFTEPVTISTFPITGQQYNGQPSAVSFQVYIYKAGTNELYTQGTGYTWSPTGSTAPKPSSTTASSKLYIFSEAPTSFMAFAKNFEI</sequence>
<evidence type="ECO:0000256" key="1">
    <source>
        <dbReference type="SAM" id="SignalP"/>
    </source>
</evidence>
<accession>A0A2U2PFZ6</accession>
<protein>
    <recommendedName>
        <fullName evidence="4">DUF4843 domain-containing protein</fullName>
    </recommendedName>
</protein>
<evidence type="ECO:0000313" key="3">
    <source>
        <dbReference type="Proteomes" id="UP000245647"/>
    </source>
</evidence>
<evidence type="ECO:0000313" key="2">
    <source>
        <dbReference type="EMBL" id="PWG80321.1"/>
    </source>
</evidence>
<reference evidence="2 3" key="1">
    <citation type="submission" date="2018-04" db="EMBL/GenBank/DDBJ databases">
        <title>Pedobacter chongqingensis sp. nov., isolated from a rottenly hemp rope.</title>
        <authorList>
            <person name="Cai Y."/>
        </authorList>
    </citation>
    <scope>NUCLEOTIDE SEQUENCE [LARGE SCALE GENOMIC DNA]</scope>
    <source>
        <strain evidence="2 3">FJ4-8</strain>
    </source>
</reference>
<proteinExistence type="predicted"/>
<keyword evidence="1" id="KW-0732">Signal</keyword>
<dbReference type="PROSITE" id="PS51257">
    <property type="entry name" value="PROKAR_LIPOPROTEIN"/>
    <property type="match status" value="1"/>
</dbReference>
<evidence type="ECO:0008006" key="4">
    <source>
        <dbReference type="Google" id="ProtNLM"/>
    </source>
</evidence>
<dbReference type="AlphaFoldDB" id="A0A2U2PFZ6"/>
<dbReference type="EMBL" id="QEAS01000009">
    <property type="protein sequence ID" value="PWG80321.1"/>
    <property type="molecule type" value="Genomic_DNA"/>
</dbReference>
<dbReference type="Proteomes" id="UP000245647">
    <property type="component" value="Unassembled WGS sequence"/>
</dbReference>